<evidence type="ECO:0000313" key="2">
    <source>
        <dbReference type="Proteomes" id="UP000031668"/>
    </source>
</evidence>
<sequence>MRGLILAVSDKTYINKIKSEQKLIFYEDLKDNHLSNINENFFKGIIERCSFHDSDVFDFDSTEEYGKEYKMYKHVLAKILYSFNRMNYLDRRVAYDYIELCENYKHHLQLIIDCQCEDEDMDESISYPFCIYLNKLPVQALLKFVIIIYEIKFIFGDINSKCPDLNLY</sequence>
<proteinExistence type="predicted"/>
<dbReference type="OrthoDB" id="10047020at2759"/>
<dbReference type="Proteomes" id="UP000031668">
    <property type="component" value="Unassembled WGS sequence"/>
</dbReference>
<dbReference type="AlphaFoldDB" id="A0A0C2JSD8"/>
<evidence type="ECO:0000313" key="1">
    <source>
        <dbReference type="EMBL" id="KII72363.1"/>
    </source>
</evidence>
<comment type="caution">
    <text evidence="1">The sequence shown here is derived from an EMBL/GenBank/DDBJ whole genome shotgun (WGS) entry which is preliminary data.</text>
</comment>
<name>A0A0C2JSD8_THEKT</name>
<keyword evidence="2" id="KW-1185">Reference proteome</keyword>
<organism evidence="1 2">
    <name type="scientific">Thelohanellus kitauei</name>
    <name type="common">Myxosporean</name>
    <dbReference type="NCBI Taxonomy" id="669202"/>
    <lineage>
        <taxon>Eukaryota</taxon>
        <taxon>Metazoa</taxon>
        <taxon>Cnidaria</taxon>
        <taxon>Myxozoa</taxon>
        <taxon>Myxosporea</taxon>
        <taxon>Bivalvulida</taxon>
        <taxon>Platysporina</taxon>
        <taxon>Myxobolidae</taxon>
        <taxon>Thelohanellus</taxon>
    </lineage>
</organism>
<protein>
    <submittedName>
        <fullName evidence="1">Uncharacterized protein</fullName>
    </submittedName>
</protein>
<dbReference type="EMBL" id="JWZT01001263">
    <property type="protein sequence ID" value="KII72363.1"/>
    <property type="molecule type" value="Genomic_DNA"/>
</dbReference>
<accession>A0A0C2JSD8</accession>
<gene>
    <name evidence="1" type="ORF">RF11_04919</name>
</gene>
<reference evidence="1 2" key="1">
    <citation type="journal article" date="2014" name="Genome Biol. Evol.">
        <title>The genome of the myxosporean Thelohanellus kitauei shows adaptations to nutrient acquisition within its fish host.</title>
        <authorList>
            <person name="Yang Y."/>
            <person name="Xiong J."/>
            <person name="Zhou Z."/>
            <person name="Huo F."/>
            <person name="Miao W."/>
            <person name="Ran C."/>
            <person name="Liu Y."/>
            <person name="Zhang J."/>
            <person name="Feng J."/>
            <person name="Wang M."/>
            <person name="Wang M."/>
            <person name="Wang L."/>
            <person name="Yao B."/>
        </authorList>
    </citation>
    <scope>NUCLEOTIDE SEQUENCE [LARGE SCALE GENOMIC DNA]</scope>
    <source>
        <strain evidence="1">Wuqing</strain>
    </source>
</reference>